<evidence type="ECO:0000256" key="4">
    <source>
        <dbReference type="ARBA" id="ARBA00022989"/>
    </source>
</evidence>
<evidence type="ECO:0000256" key="6">
    <source>
        <dbReference type="SAM" id="Phobius"/>
    </source>
</evidence>
<organism evidence="7">
    <name type="scientific">Glycine soja</name>
    <name type="common">Wild soybean</name>
    <dbReference type="NCBI Taxonomy" id="3848"/>
    <lineage>
        <taxon>Eukaryota</taxon>
        <taxon>Viridiplantae</taxon>
        <taxon>Streptophyta</taxon>
        <taxon>Embryophyta</taxon>
        <taxon>Tracheophyta</taxon>
        <taxon>Spermatophyta</taxon>
        <taxon>Magnoliopsida</taxon>
        <taxon>eudicotyledons</taxon>
        <taxon>Gunneridae</taxon>
        <taxon>Pentapetalae</taxon>
        <taxon>rosids</taxon>
        <taxon>fabids</taxon>
        <taxon>Fabales</taxon>
        <taxon>Fabaceae</taxon>
        <taxon>Papilionoideae</taxon>
        <taxon>50 kb inversion clade</taxon>
        <taxon>NPAAA clade</taxon>
        <taxon>indigoferoid/millettioid clade</taxon>
        <taxon>Phaseoleae</taxon>
        <taxon>Glycine</taxon>
        <taxon>Glycine subgen. Soja</taxon>
    </lineage>
</organism>
<feature type="transmembrane region" description="Helical" evidence="6">
    <location>
        <begin position="158"/>
        <end position="178"/>
    </location>
</feature>
<keyword evidence="5 6" id="KW-0472">Membrane</keyword>
<evidence type="ECO:0000256" key="2">
    <source>
        <dbReference type="ARBA" id="ARBA00009074"/>
    </source>
</evidence>
<accession>A0A0B2SPC4</accession>
<proteinExistence type="inferred from homology"/>
<evidence type="ECO:0000256" key="1">
    <source>
        <dbReference type="ARBA" id="ARBA00004370"/>
    </source>
</evidence>
<keyword evidence="3 6" id="KW-0812">Transmembrane</keyword>
<dbReference type="Proteomes" id="UP000053555">
    <property type="component" value="Unassembled WGS sequence"/>
</dbReference>
<dbReference type="PANTHER" id="PTHR31113:SF2">
    <property type="entry name" value="OS04G0423200 PROTEIN"/>
    <property type="match status" value="1"/>
</dbReference>
<protein>
    <submittedName>
        <fullName evidence="7">Uncharacterized protein</fullName>
    </submittedName>
</protein>
<sequence>MCTDAEERRDAPKSINFHEEYNSALRTKSYVDFFNKVQLLVNHPSIDYNHNNFSEILLEPCQETIASIVDSTTLSKIPELRNFIAQALAIKDGDYLETFELIIFELNSFNYSNNPFSNLKSHDFKIINDKHSSVLHRLKSMRKKVGRKIKLMKYLKKTSEVCVTAACGIVAITAMVIATRKGSLSKVYDQLDIAAKGTYIE</sequence>
<dbReference type="EMBL" id="KN641209">
    <property type="protein sequence ID" value="KHN46409.1"/>
    <property type="molecule type" value="Genomic_DNA"/>
</dbReference>
<evidence type="ECO:0000313" key="7">
    <source>
        <dbReference type="EMBL" id="KHN46409.1"/>
    </source>
</evidence>
<name>A0A0B2SPC4_GLYSO</name>
<gene>
    <name evidence="7" type="ORF">glysoja_031727</name>
</gene>
<evidence type="ECO:0000256" key="3">
    <source>
        <dbReference type="ARBA" id="ARBA00022692"/>
    </source>
</evidence>
<dbReference type="AlphaFoldDB" id="A0A0B2SPC4"/>
<dbReference type="InterPro" id="IPR007749">
    <property type="entry name" value="DUF677"/>
</dbReference>
<evidence type="ECO:0000256" key="5">
    <source>
        <dbReference type="ARBA" id="ARBA00023136"/>
    </source>
</evidence>
<dbReference type="Pfam" id="PF05055">
    <property type="entry name" value="DUF677"/>
    <property type="match status" value="1"/>
</dbReference>
<keyword evidence="4 6" id="KW-1133">Transmembrane helix</keyword>
<reference evidence="7" key="1">
    <citation type="submission" date="2014-07" db="EMBL/GenBank/DDBJ databases">
        <title>Identification of a novel salt tolerance gene in wild soybean by whole-genome sequencing.</title>
        <authorList>
            <person name="Lam H.-M."/>
            <person name="Qi X."/>
            <person name="Li M.-W."/>
            <person name="Liu X."/>
            <person name="Xie M."/>
            <person name="Ni M."/>
            <person name="Xu X."/>
        </authorList>
    </citation>
    <scope>NUCLEOTIDE SEQUENCE [LARGE SCALE GENOMIC DNA]</scope>
    <source>
        <tissue evidence="7">Root</tissue>
    </source>
</reference>
<dbReference type="GO" id="GO:0016020">
    <property type="term" value="C:membrane"/>
    <property type="evidence" value="ECO:0007669"/>
    <property type="project" value="UniProtKB-SubCell"/>
</dbReference>
<comment type="subcellular location">
    <subcellularLocation>
        <location evidence="1">Membrane</location>
    </subcellularLocation>
</comment>
<dbReference type="PANTHER" id="PTHR31113">
    <property type="entry name" value="UPF0496 PROTEIN 3-RELATED"/>
    <property type="match status" value="1"/>
</dbReference>
<comment type="similarity">
    <text evidence="2">Belongs to the UPF0496 family.</text>
</comment>